<accession>A0A4Z2JH80</accession>
<proteinExistence type="predicted"/>
<comment type="caution">
    <text evidence="1">The sequence shown here is derived from an EMBL/GenBank/DDBJ whole genome shotgun (WGS) entry which is preliminary data.</text>
</comment>
<evidence type="ECO:0000313" key="2">
    <source>
        <dbReference type="Proteomes" id="UP000314294"/>
    </source>
</evidence>
<dbReference type="Proteomes" id="UP000314294">
    <property type="component" value="Unassembled WGS sequence"/>
</dbReference>
<reference evidence="1 2" key="1">
    <citation type="submission" date="2019-03" db="EMBL/GenBank/DDBJ databases">
        <title>First draft genome of Liparis tanakae, snailfish: a comprehensive survey of snailfish specific genes.</title>
        <authorList>
            <person name="Kim W."/>
            <person name="Song I."/>
            <person name="Jeong J.-H."/>
            <person name="Kim D."/>
            <person name="Kim S."/>
            <person name="Ryu S."/>
            <person name="Song J.Y."/>
            <person name="Lee S.K."/>
        </authorList>
    </citation>
    <scope>NUCLEOTIDE SEQUENCE [LARGE SCALE GENOMIC DNA]</scope>
    <source>
        <tissue evidence="1">Muscle</tissue>
    </source>
</reference>
<evidence type="ECO:0000313" key="1">
    <source>
        <dbReference type="EMBL" id="TNN89656.1"/>
    </source>
</evidence>
<keyword evidence="2" id="KW-1185">Reference proteome</keyword>
<gene>
    <name evidence="1" type="ORF">EYF80_000259</name>
</gene>
<dbReference type="EMBL" id="SRLO01000001">
    <property type="protein sequence ID" value="TNN89656.1"/>
    <property type="molecule type" value="Genomic_DNA"/>
</dbReference>
<organism evidence="1 2">
    <name type="scientific">Liparis tanakae</name>
    <name type="common">Tanaka's snailfish</name>
    <dbReference type="NCBI Taxonomy" id="230148"/>
    <lineage>
        <taxon>Eukaryota</taxon>
        <taxon>Metazoa</taxon>
        <taxon>Chordata</taxon>
        <taxon>Craniata</taxon>
        <taxon>Vertebrata</taxon>
        <taxon>Euteleostomi</taxon>
        <taxon>Actinopterygii</taxon>
        <taxon>Neopterygii</taxon>
        <taxon>Teleostei</taxon>
        <taxon>Neoteleostei</taxon>
        <taxon>Acanthomorphata</taxon>
        <taxon>Eupercaria</taxon>
        <taxon>Perciformes</taxon>
        <taxon>Cottioidei</taxon>
        <taxon>Cottales</taxon>
        <taxon>Liparidae</taxon>
        <taxon>Liparis</taxon>
    </lineage>
</organism>
<dbReference type="AlphaFoldDB" id="A0A4Z2JH80"/>
<sequence>MPLLFSAGSLGGGCFAGGDVGRGEYGYDGGSPRCSLADVLGGEGGERSVPGKLAERCSTRASWLTDLWAEFIAEMARHKISPSGMNCDWLIGDMLIGDTSPAGWGRGRRRRRRRHNC</sequence>
<name>A0A4Z2JH80_9TELE</name>
<protein>
    <submittedName>
        <fullName evidence="1">Uncharacterized protein</fullName>
    </submittedName>
</protein>